<evidence type="ECO:0000313" key="3">
    <source>
        <dbReference type="Proteomes" id="UP000321464"/>
    </source>
</evidence>
<protein>
    <submittedName>
        <fullName evidence="2">Uncharacterized protein</fullName>
    </submittedName>
</protein>
<keyword evidence="3" id="KW-1185">Reference proteome</keyword>
<organism evidence="2 3">
    <name type="scientific">Novosphingobium sediminis</name>
    <dbReference type="NCBI Taxonomy" id="707214"/>
    <lineage>
        <taxon>Bacteria</taxon>
        <taxon>Pseudomonadati</taxon>
        <taxon>Pseudomonadota</taxon>
        <taxon>Alphaproteobacteria</taxon>
        <taxon>Sphingomonadales</taxon>
        <taxon>Sphingomonadaceae</taxon>
        <taxon>Novosphingobium</taxon>
    </lineage>
</organism>
<sequence>MTPDKVVAVIGIVMALVLVLANGRLRGLKLSSGLMMAGAWVAIILAAALAFAGYRR</sequence>
<proteinExistence type="predicted"/>
<keyword evidence="1" id="KW-1133">Transmembrane helix</keyword>
<dbReference type="AlphaFoldDB" id="A0A512AFG7"/>
<gene>
    <name evidence="2" type="ORF">NSE01_02590</name>
</gene>
<reference evidence="2 3" key="1">
    <citation type="submission" date="2019-07" db="EMBL/GenBank/DDBJ databases">
        <title>Whole genome shotgun sequence of Novosphingobium sediminis NBRC 106119.</title>
        <authorList>
            <person name="Hosoyama A."/>
            <person name="Uohara A."/>
            <person name="Ohji S."/>
            <person name="Ichikawa N."/>
        </authorList>
    </citation>
    <scope>NUCLEOTIDE SEQUENCE [LARGE SCALE GENOMIC DNA]</scope>
    <source>
        <strain evidence="2 3">NBRC 106119</strain>
    </source>
</reference>
<keyword evidence="1" id="KW-0812">Transmembrane</keyword>
<comment type="caution">
    <text evidence="2">The sequence shown here is derived from an EMBL/GenBank/DDBJ whole genome shotgun (WGS) entry which is preliminary data.</text>
</comment>
<dbReference type="RefSeq" id="WP_170233710.1">
    <property type="nucleotide sequence ID" value="NZ_BJYR01000002.1"/>
</dbReference>
<dbReference type="Proteomes" id="UP000321464">
    <property type="component" value="Unassembled WGS sequence"/>
</dbReference>
<keyword evidence="1" id="KW-0472">Membrane</keyword>
<evidence type="ECO:0000256" key="1">
    <source>
        <dbReference type="SAM" id="Phobius"/>
    </source>
</evidence>
<accession>A0A512AFG7</accession>
<dbReference type="EMBL" id="BJYR01000002">
    <property type="protein sequence ID" value="GEN98426.1"/>
    <property type="molecule type" value="Genomic_DNA"/>
</dbReference>
<name>A0A512AFG7_9SPHN</name>
<feature type="transmembrane region" description="Helical" evidence="1">
    <location>
        <begin position="6"/>
        <end position="22"/>
    </location>
</feature>
<feature type="transmembrane region" description="Helical" evidence="1">
    <location>
        <begin position="34"/>
        <end position="54"/>
    </location>
</feature>
<evidence type="ECO:0000313" key="2">
    <source>
        <dbReference type="EMBL" id="GEN98426.1"/>
    </source>
</evidence>